<keyword evidence="2 7" id="KW-0349">Heme</keyword>
<dbReference type="InterPro" id="IPR036237">
    <property type="entry name" value="Xyl_isomerase-like_sf"/>
</dbReference>
<dbReference type="SUPFAM" id="SSF51658">
    <property type="entry name" value="Xylose isomerase-like"/>
    <property type="match status" value="1"/>
</dbReference>
<dbReference type="GO" id="GO:0020037">
    <property type="term" value="F:heme binding"/>
    <property type="evidence" value="ECO:0007669"/>
    <property type="project" value="InterPro"/>
</dbReference>
<dbReference type="GO" id="GO:0005507">
    <property type="term" value="F:copper ion binding"/>
    <property type="evidence" value="ECO:0007669"/>
    <property type="project" value="InterPro"/>
</dbReference>
<dbReference type="OrthoDB" id="219211at2"/>
<dbReference type="InterPro" id="IPR036909">
    <property type="entry name" value="Cyt_c-like_dom_sf"/>
</dbReference>
<dbReference type="Gene3D" id="2.120.10.30">
    <property type="entry name" value="TolB, C-terminal domain"/>
    <property type="match status" value="1"/>
</dbReference>
<keyword evidence="1" id="KW-0813">Transport</keyword>
<dbReference type="Gene3D" id="1.10.760.10">
    <property type="entry name" value="Cytochrome c-like domain"/>
    <property type="match status" value="1"/>
</dbReference>
<keyword evidence="6" id="KW-0186">Copper</keyword>
<sequence length="1340" mass="147114">MTRDSERSRGRRLSRLGLMIGTWFLGLLAPTLLLAQTLSGQTDPSRSGKAGAEADGGQALFARENLVAWCIVPFDSKKRGPEERAAMLERLGFKRFAYDWRAEHIPTFDAEIEALKKHGVALDAFWVAPGELNNESRLILDVLKRHGIKAQLWVLLDFGADRVSGAEQDRRVEAAAAKLRPLAEAAKAIGCTLALYNHGGWFGEPENQVAIIDRLKRDGVTNVGIVYNLHHGHAHVGRFAELIALMKPHLLALNLNGMGPEGEENGRKILPLGQGAFDLDLLRTIRDSGYRGPIGILGHTQDDAEERLQDNLDGLDWLLPQLEGKPAGPRPTPRTPVPGLPPKPKVSAEDQRTIDTLIAESREQGDPRRGAEVFAAAQFGCLSCHKVGEQGGEIGPELTKAGVCLTPEQIVESLLWPKRQVKEGYNATIVATTQGTLIQGYIQFDTEREVGLREATTGKTLRLAKTDIEGMKEQGTLMPEGLAEAMTSRQRLDLVCFLMTLGRPGDTKATAILSQSHVPAEFTYEKGPIVPELWPNRGHTVNRDRIYDFYAKEAEYFAKRPEVPSLLPPFPGLDGGRDGHWGNQNDDVWIDDRWNKTDLGSLISGVFRGAGVTVPKGVCVRLGERGEMAACFNPLTLCYEAVWQGGFVKFSPLRHGLIEGLTMEGTPLERPAGKKPDEPFVYHGFYRHGKRVVFSYRIGEVEMLDAPWVEEGRFSRVVGPAATHPLASLVRGGSPQWPQVLETKVTMNDTRPYAVDTIEVPFKNPWNALMFFGDHDFLADGTAFLCTMTGDVWRVDGLNDARAAVRWRRVASGLHHALGLVIAEGQVYVLGRDQITRLRDLNDDGEIDFYECVSNAYVTSAAGHDFIAGLQRDPAGRFYTASGNQGLIRIDPNGKDVAVLATGFRNPDGLGLSPEGVLTVPCSEGDWTPASMICEIRPGGFYGYGGPKGGLPPDLPLVYMPRGLDNSSGGQVTVPDDRWGPLKGQMIHLSHGAGTHFLLLRDQVDGQPQGAAVPLPGDFLSGVHRARFNPKDGQLYLSGMTGWGTYTPADGAFQRVRYTGDPVQLPVEIHARENGMLVTFSSPVDRAVAEAPGNQFAQAWNYRYGPGYGSQEFSPHHPSMPGHDPLAIRSVTLLEDGRTLFLEIPDLQPVNQLHLHLRVGSSQPVDLFATVHKLAAPFTGFPGYRPATKVIAAHPILSDLALATHTKPNPWRQKLPNARPITIEAGKNLTFTPASFEVQAGETVQLTFRNPDVVPHNWALIRPDSLPRIGDLINKIIAEPDAVARHYIPKSDDVLFHTDMVAPQDQFVISFRAPTEKGRYPYVCTFPGHWMVMNGVMIVK</sequence>
<keyword evidence="3 7" id="KW-0479">Metal-binding</keyword>
<dbReference type="EMBL" id="CP003364">
    <property type="protein sequence ID" value="AGA31027.1"/>
    <property type="molecule type" value="Genomic_DNA"/>
</dbReference>
<dbReference type="STRING" id="886293.Sinac_6971"/>
<dbReference type="InterPro" id="IPR013022">
    <property type="entry name" value="Xyl_isomerase-like_TIM-brl"/>
</dbReference>
<dbReference type="InterPro" id="IPR011042">
    <property type="entry name" value="6-blade_b-propeller_TolB-like"/>
</dbReference>
<dbReference type="Gene3D" id="2.60.40.420">
    <property type="entry name" value="Cupredoxins - blue copper proteins"/>
    <property type="match status" value="1"/>
</dbReference>
<dbReference type="KEGG" id="saci:Sinac_6971"/>
<dbReference type="InterPro" id="IPR028871">
    <property type="entry name" value="BlueCu_1_BS"/>
</dbReference>
<dbReference type="SUPFAM" id="SSF46626">
    <property type="entry name" value="Cytochrome c"/>
    <property type="match status" value="1"/>
</dbReference>
<feature type="domain" description="Cytochrome c" evidence="9">
    <location>
        <begin position="365"/>
        <end position="502"/>
    </location>
</feature>
<dbReference type="InterPro" id="IPR000923">
    <property type="entry name" value="BlueCu_1"/>
</dbReference>
<dbReference type="Pfam" id="PF01261">
    <property type="entry name" value="AP_endonuc_2"/>
    <property type="match status" value="1"/>
</dbReference>
<evidence type="ECO:0000313" key="11">
    <source>
        <dbReference type="Proteomes" id="UP000010798"/>
    </source>
</evidence>
<evidence type="ECO:0000256" key="8">
    <source>
        <dbReference type="SAM" id="MobiDB-lite"/>
    </source>
</evidence>
<dbReference type="InterPro" id="IPR008972">
    <property type="entry name" value="Cupredoxin"/>
</dbReference>
<dbReference type="Pfam" id="PF00127">
    <property type="entry name" value="Copper-bind"/>
    <property type="match status" value="1"/>
</dbReference>
<name>L0DP45_SINAD</name>
<evidence type="ECO:0000256" key="7">
    <source>
        <dbReference type="PROSITE-ProRule" id="PRU00433"/>
    </source>
</evidence>
<keyword evidence="4" id="KW-0249">Electron transport</keyword>
<dbReference type="eggNOG" id="COG3241">
    <property type="taxonomic scope" value="Bacteria"/>
</dbReference>
<dbReference type="PANTHER" id="PTHR33546:SF1">
    <property type="entry name" value="LARGE, MULTIFUNCTIONAL SECRETED PROTEIN"/>
    <property type="match status" value="1"/>
</dbReference>
<dbReference type="eggNOG" id="COG1082">
    <property type="taxonomic scope" value="Bacteria"/>
</dbReference>
<accession>L0DP45</accession>
<proteinExistence type="predicted"/>
<evidence type="ECO:0000256" key="5">
    <source>
        <dbReference type="ARBA" id="ARBA00023004"/>
    </source>
</evidence>
<evidence type="ECO:0000256" key="3">
    <source>
        <dbReference type="ARBA" id="ARBA00022723"/>
    </source>
</evidence>
<feature type="region of interest" description="Disordered" evidence="8">
    <location>
        <begin position="319"/>
        <end position="350"/>
    </location>
</feature>
<dbReference type="HOGENOM" id="CLU_258415_0_0_0"/>
<keyword evidence="5 7" id="KW-0408">Iron</keyword>
<dbReference type="InterPro" id="IPR046476">
    <property type="entry name" value="DUF6797"/>
</dbReference>
<protein>
    <submittedName>
        <fullName evidence="10">Putative heme-binding domain-containing protein</fullName>
    </submittedName>
</protein>
<dbReference type="GO" id="GO:0009055">
    <property type="term" value="F:electron transfer activity"/>
    <property type="evidence" value="ECO:0007669"/>
    <property type="project" value="InterPro"/>
</dbReference>
<evidence type="ECO:0000259" key="9">
    <source>
        <dbReference type="PROSITE" id="PS51007"/>
    </source>
</evidence>
<dbReference type="SUPFAM" id="SSF63825">
    <property type="entry name" value="YWTD domain"/>
    <property type="match status" value="1"/>
</dbReference>
<dbReference type="CDD" id="cd04233">
    <property type="entry name" value="Auracyanin"/>
    <property type="match status" value="1"/>
</dbReference>
<reference evidence="10 11" key="1">
    <citation type="submission" date="2012-02" db="EMBL/GenBank/DDBJ databases">
        <title>Complete sequence of chromosome of Singulisphaera acidiphila DSM 18658.</title>
        <authorList>
            <consortium name="US DOE Joint Genome Institute (JGI-PGF)"/>
            <person name="Lucas S."/>
            <person name="Copeland A."/>
            <person name="Lapidus A."/>
            <person name="Glavina del Rio T."/>
            <person name="Dalin E."/>
            <person name="Tice H."/>
            <person name="Bruce D."/>
            <person name="Goodwin L."/>
            <person name="Pitluck S."/>
            <person name="Peters L."/>
            <person name="Ovchinnikova G."/>
            <person name="Chertkov O."/>
            <person name="Kyrpides N."/>
            <person name="Mavromatis K."/>
            <person name="Ivanova N."/>
            <person name="Brettin T."/>
            <person name="Detter J.C."/>
            <person name="Han C."/>
            <person name="Larimer F."/>
            <person name="Land M."/>
            <person name="Hauser L."/>
            <person name="Markowitz V."/>
            <person name="Cheng J.-F."/>
            <person name="Hugenholtz P."/>
            <person name="Woyke T."/>
            <person name="Wu D."/>
            <person name="Tindall B."/>
            <person name="Pomrenke H."/>
            <person name="Brambilla E."/>
            <person name="Klenk H.-P."/>
            <person name="Eisen J.A."/>
        </authorList>
    </citation>
    <scope>NUCLEOTIDE SEQUENCE [LARGE SCALE GENOMIC DNA]</scope>
    <source>
        <strain evidence="11">ATCC BAA-1392 / DSM 18658 / VKM B-2454 / MOB10</strain>
    </source>
</reference>
<evidence type="ECO:0000256" key="1">
    <source>
        <dbReference type="ARBA" id="ARBA00022448"/>
    </source>
</evidence>
<evidence type="ECO:0000256" key="4">
    <source>
        <dbReference type="ARBA" id="ARBA00022982"/>
    </source>
</evidence>
<dbReference type="InterPro" id="IPR013427">
    <property type="entry name" value="Haem-bd_dom_put"/>
</dbReference>
<dbReference type="eggNOG" id="COG2133">
    <property type="taxonomic scope" value="Bacteria"/>
</dbReference>
<dbReference type="Pfam" id="PF20601">
    <property type="entry name" value="DUF6797"/>
    <property type="match status" value="1"/>
</dbReference>
<organism evidence="10 11">
    <name type="scientific">Singulisphaera acidiphila (strain ATCC BAA-1392 / DSM 18658 / VKM B-2454 / MOB10)</name>
    <dbReference type="NCBI Taxonomy" id="886293"/>
    <lineage>
        <taxon>Bacteria</taxon>
        <taxon>Pseudomonadati</taxon>
        <taxon>Planctomycetota</taxon>
        <taxon>Planctomycetia</taxon>
        <taxon>Isosphaerales</taxon>
        <taxon>Isosphaeraceae</taxon>
        <taxon>Singulisphaera</taxon>
    </lineage>
</organism>
<dbReference type="Gene3D" id="3.20.20.150">
    <property type="entry name" value="Divalent-metal-dependent TIM barrel enzymes"/>
    <property type="match status" value="1"/>
</dbReference>
<dbReference type="PROSITE" id="PS51007">
    <property type="entry name" value="CYTC"/>
    <property type="match status" value="1"/>
</dbReference>
<gene>
    <name evidence="10" type="ordered locus">Sinac_6971</name>
</gene>
<dbReference type="InterPro" id="IPR009056">
    <property type="entry name" value="Cyt_c-like_dom"/>
</dbReference>
<evidence type="ECO:0000256" key="6">
    <source>
        <dbReference type="ARBA" id="ARBA00023008"/>
    </source>
</evidence>
<keyword evidence="11" id="KW-1185">Reference proteome</keyword>
<feature type="compositionally biased region" description="Pro residues" evidence="8">
    <location>
        <begin position="328"/>
        <end position="344"/>
    </location>
</feature>
<dbReference type="eggNOG" id="COG2010">
    <property type="taxonomic scope" value="Bacteria"/>
</dbReference>
<dbReference type="PROSITE" id="PS00196">
    <property type="entry name" value="COPPER_BLUE"/>
    <property type="match status" value="1"/>
</dbReference>
<evidence type="ECO:0000313" key="10">
    <source>
        <dbReference type="EMBL" id="AGA31027.1"/>
    </source>
</evidence>
<evidence type="ECO:0000256" key="2">
    <source>
        <dbReference type="ARBA" id="ARBA00022617"/>
    </source>
</evidence>
<dbReference type="Proteomes" id="UP000010798">
    <property type="component" value="Chromosome"/>
</dbReference>
<dbReference type="NCBIfam" id="TIGR02603">
    <property type="entry name" value="CxxCH_TIGR02603"/>
    <property type="match status" value="1"/>
</dbReference>
<dbReference type="PANTHER" id="PTHR33546">
    <property type="entry name" value="LARGE, MULTIFUNCTIONAL SECRETED PROTEIN-RELATED"/>
    <property type="match status" value="1"/>
</dbReference>
<dbReference type="SUPFAM" id="SSF49503">
    <property type="entry name" value="Cupredoxins"/>
    <property type="match status" value="1"/>
</dbReference>